<evidence type="ECO:0000313" key="3">
    <source>
        <dbReference type="EMBL" id="MBC8434101.1"/>
    </source>
</evidence>
<reference evidence="3 4" key="1">
    <citation type="submission" date="2020-08" db="EMBL/GenBank/DDBJ databases">
        <title>Bridging the membrane lipid divide: bacteria of the FCB group superphylum have the potential to synthesize archaeal ether lipids.</title>
        <authorList>
            <person name="Villanueva L."/>
            <person name="Von Meijenfeldt F.A.B."/>
            <person name="Westbye A.B."/>
            <person name="Yadav S."/>
            <person name="Hopmans E.C."/>
            <person name="Dutilh B.E."/>
            <person name="Sinninghe Damste J.S."/>
        </authorList>
    </citation>
    <scope>NUCLEOTIDE SEQUENCE [LARGE SCALE GENOMIC DNA]</scope>
    <source>
        <strain evidence="3">NIOZ-UU17</strain>
    </source>
</reference>
<sequence length="363" mass="40826">MHKTFRILIDAREFATNRTTGIGRVLEGLIDALAEASFIKGIVLSVLHAAAVPYKLRDREKIKTAKIPEKFIKAEAALTAFSGRNVDLFISPYSKLPLFGSYCRSINIVHDVLDLTHPAYRRRVRVHFDRFRLKAALRKAALTWYDSAASMVETEKLIGYTGNNPKVRHLGIEDRFNTGADDANHILAKYNLNSGYIVVVGNGLPHKNINILLDISTELSRQFVLVGVPEQNKKYWTDRYPQARALWIPYVNNRDLPALIRSAFCLAQPSTAEGYGLPPLEAMACGIPAVVSNIPVLLETTGSNAFTVNPHDARAWLDAFESLENNNIYQSQVEKGLRWVEQFRGRKGWEKHISDIEELIKGN</sequence>
<dbReference type="PANTHER" id="PTHR46401:SF2">
    <property type="entry name" value="GLYCOSYLTRANSFERASE WBBK-RELATED"/>
    <property type="match status" value="1"/>
</dbReference>
<protein>
    <submittedName>
        <fullName evidence="3">Glycosyltransferase family 4 protein</fullName>
    </submittedName>
</protein>
<dbReference type="Pfam" id="PF00534">
    <property type="entry name" value="Glycos_transf_1"/>
    <property type="match status" value="1"/>
</dbReference>
<organism evidence="3 4">
    <name type="scientific">Candidatus Desulfatibia vada</name>
    <dbReference type="NCBI Taxonomy" id="2841696"/>
    <lineage>
        <taxon>Bacteria</taxon>
        <taxon>Pseudomonadati</taxon>
        <taxon>Thermodesulfobacteriota</taxon>
        <taxon>Desulfobacteria</taxon>
        <taxon>Desulfobacterales</taxon>
        <taxon>Desulfobacterales incertae sedis</taxon>
        <taxon>Candidatus Desulfatibia</taxon>
    </lineage>
</organism>
<dbReference type="InterPro" id="IPR001296">
    <property type="entry name" value="Glyco_trans_1"/>
</dbReference>
<feature type="domain" description="Glycosyl transferase family 1" evidence="2">
    <location>
        <begin position="193"/>
        <end position="333"/>
    </location>
</feature>
<proteinExistence type="predicted"/>
<gene>
    <name evidence="3" type="ORF">H8D96_19510</name>
</gene>
<dbReference type="EMBL" id="JACNIG010000383">
    <property type="protein sequence ID" value="MBC8434101.1"/>
    <property type="molecule type" value="Genomic_DNA"/>
</dbReference>
<dbReference type="CDD" id="cd03809">
    <property type="entry name" value="GT4_MtfB-like"/>
    <property type="match status" value="1"/>
</dbReference>
<name>A0A8J6NU91_9BACT</name>
<dbReference type="SUPFAM" id="SSF53756">
    <property type="entry name" value="UDP-Glycosyltransferase/glycogen phosphorylase"/>
    <property type="match status" value="1"/>
</dbReference>
<dbReference type="Proteomes" id="UP000605201">
    <property type="component" value="Unassembled WGS sequence"/>
</dbReference>
<evidence type="ECO:0000259" key="2">
    <source>
        <dbReference type="Pfam" id="PF00534"/>
    </source>
</evidence>
<evidence type="ECO:0000256" key="1">
    <source>
        <dbReference type="ARBA" id="ARBA00022679"/>
    </source>
</evidence>
<dbReference type="GO" id="GO:0009103">
    <property type="term" value="P:lipopolysaccharide biosynthetic process"/>
    <property type="evidence" value="ECO:0007669"/>
    <property type="project" value="TreeGrafter"/>
</dbReference>
<dbReference type="PANTHER" id="PTHR46401">
    <property type="entry name" value="GLYCOSYLTRANSFERASE WBBK-RELATED"/>
    <property type="match status" value="1"/>
</dbReference>
<dbReference type="AlphaFoldDB" id="A0A8J6NU91"/>
<evidence type="ECO:0000313" key="4">
    <source>
        <dbReference type="Proteomes" id="UP000605201"/>
    </source>
</evidence>
<dbReference type="GO" id="GO:0016757">
    <property type="term" value="F:glycosyltransferase activity"/>
    <property type="evidence" value="ECO:0007669"/>
    <property type="project" value="InterPro"/>
</dbReference>
<keyword evidence="1" id="KW-0808">Transferase</keyword>
<accession>A0A8J6NU91</accession>
<dbReference type="Gene3D" id="3.40.50.2000">
    <property type="entry name" value="Glycogen Phosphorylase B"/>
    <property type="match status" value="1"/>
</dbReference>
<comment type="caution">
    <text evidence="3">The sequence shown here is derived from an EMBL/GenBank/DDBJ whole genome shotgun (WGS) entry which is preliminary data.</text>
</comment>